<dbReference type="KEGG" id="nno:NONO_c17120"/>
<feature type="chain" id="PRO_5004872069" evidence="1">
    <location>
        <begin position="36"/>
        <end position="320"/>
    </location>
</feature>
<dbReference type="RefSeq" id="WP_025348021.1">
    <property type="nucleotide sequence ID" value="NZ_CP006850.1"/>
</dbReference>
<gene>
    <name evidence="2" type="ORF">NONO_c17120</name>
</gene>
<evidence type="ECO:0000313" key="2">
    <source>
        <dbReference type="EMBL" id="AHH16513.1"/>
    </source>
</evidence>
<sequence>MKYPSRRTRVLGAAVATAFVIAAFTTGCTAVTAQAHPAASVHNATPAIVAAQRISPDDLAQQMQQAVENAEPGSEVGIDVVDTASGATLAGLDTDQQFYTASVVKLLIALDTMRSAGWQPDSETTATLSTMLSASDDDIADALWDDDGGPQIVSRMAATIGLPDTTPPDDPEQWGETRTTPADVVRIYDYITTDVPSPARDIVLTALGGTTEIAADGTDQYFGIPDGLPGTGWDVKQGWMTLDDSTTIDTTGLVSAGAQSGRYVVVVLTTQPPGIDWTAGGAAVTAAVGALRPALVPNTSAGTVSAETVTCSSICPASGK</sequence>
<keyword evidence="3" id="KW-1185">Reference proteome</keyword>
<dbReference type="GO" id="GO:0008800">
    <property type="term" value="F:beta-lactamase activity"/>
    <property type="evidence" value="ECO:0007669"/>
    <property type="project" value="InterPro"/>
</dbReference>
<dbReference type="SUPFAM" id="SSF56601">
    <property type="entry name" value="beta-lactamase/transpeptidase-like"/>
    <property type="match status" value="1"/>
</dbReference>
<feature type="signal peptide" evidence="1">
    <location>
        <begin position="1"/>
        <end position="35"/>
    </location>
</feature>
<dbReference type="STRING" id="1415166.NONO_c17120"/>
<dbReference type="PANTHER" id="PTHR35333">
    <property type="entry name" value="BETA-LACTAMASE"/>
    <property type="match status" value="1"/>
</dbReference>
<dbReference type="Gene3D" id="3.40.710.10">
    <property type="entry name" value="DD-peptidase/beta-lactamase superfamily"/>
    <property type="match status" value="1"/>
</dbReference>
<dbReference type="PATRIC" id="fig|1415166.3.peg.1738"/>
<accession>W5TC18</accession>
<dbReference type="PANTHER" id="PTHR35333:SF3">
    <property type="entry name" value="BETA-LACTAMASE-TYPE TRANSPEPTIDASE FOLD CONTAINING PROTEIN"/>
    <property type="match status" value="1"/>
</dbReference>
<dbReference type="GO" id="GO:0030655">
    <property type="term" value="P:beta-lactam antibiotic catabolic process"/>
    <property type="evidence" value="ECO:0007669"/>
    <property type="project" value="InterPro"/>
</dbReference>
<protein>
    <submittedName>
        <fullName evidence="2">Uncharacterized protein</fullName>
    </submittedName>
</protein>
<evidence type="ECO:0000313" key="3">
    <source>
        <dbReference type="Proteomes" id="UP000019150"/>
    </source>
</evidence>
<organism evidence="2 3">
    <name type="scientific">Nocardia nova SH22a</name>
    <dbReference type="NCBI Taxonomy" id="1415166"/>
    <lineage>
        <taxon>Bacteria</taxon>
        <taxon>Bacillati</taxon>
        <taxon>Actinomycetota</taxon>
        <taxon>Actinomycetes</taxon>
        <taxon>Mycobacteriales</taxon>
        <taxon>Nocardiaceae</taxon>
        <taxon>Nocardia</taxon>
    </lineage>
</organism>
<evidence type="ECO:0000256" key="1">
    <source>
        <dbReference type="SAM" id="SignalP"/>
    </source>
</evidence>
<name>W5TC18_9NOCA</name>
<dbReference type="eggNOG" id="COG2367">
    <property type="taxonomic scope" value="Bacteria"/>
</dbReference>
<dbReference type="PROSITE" id="PS51257">
    <property type="entry name" value="PROKAR_LIPOPROTEIN"/>
    <property type="match status" value="1"/>
</dbReference>
<reference evidence="2 3" key="1">
    <citation type="journal article" date="2014" name="Appl. Environ. Microbiol.">
        <title>Insights into the Microbial Degradation of Rubber and Gutta-Percha by Analysis of the Complete Genome of Nocardia nova SH22a.</title>
        <authorList>
            <person name="Luo Q."/>
            <person name="Hiessl S."/>
            <person name="Poehlein A."/>
            <person name="Daniel R."/>
            <person name="Steinbuchel A."/>
        </authorList>
    </citation>
    <scope>NUCLEOTIDE SEQUENCE [LARGE SCALE GENOMIC DNA]</scope>
    <source>
        <strain evidence="2">SH22a</strain>
    </source>
</reference>
<proteinExistence type="predicted"/>
<dbReference type="AlphaFoldDB" id="W5TC18"/>
<dbReference type="EMBL" id="CP006850">
    <property type="protein sequence ID" value="AHH16513.1"/>
    <property type="molecule type" value="Genomic_DNA"/>
</dbReference>
<dbReference type="InterPro" id="IPR012338">
    <property type="entry name" value="Beta-lactam/transpept-like"/>
</dbReference>
<keyword evidence="1" id="KW-0732">Signal</keyword>
<dbReference type="OrthoDB" id="4981298at2"/>
<dbReference type="HOGENOM" id="CLU_064092_1_0_11"/>
<dbReference type="GO" id="GO:0046677">
    <property type="term" value="P:response to antibiotic"/>
    <property type="evidence" value="ECO:0007669"/>
    <property type="project" value="InterPro"/>
</dbReference>
<dbReference type="InterPro" id="IPR000871">
    <property type="entry name" value="Beta-lactam_class-A"/>
</dbReference>
<dbReference type="Proteomes" id="UP000019150">
    <property type="component" value="Chromosome"/>
</dbReference>